<comment type="similarity">
    <text evidence="2">Belongs to the CPA3 antiporters (TC 2.A.63) subunit E family.</text>
</comment>
<evidence type="ECO:0000313" key="8">
    <source>
        <dbReference type="Proteomes" id="UP000239352"/>
    </source>
</evidence>
<dbReference type="Proteomes" id="UP000239352">
    <property type="component" value="Unassembled WGS sequence"/>
</dbReference>
<gene>
    <name evidence="7" type="ORF">CEP50_15400</name>
</gene>
<evidence type="ECO:0000256" key="6">
    <source>
        <dbReference type="ARBA" id="ARBA00023136"/>
    </source>
</evidence>
<protein>
    <submittedName>
        <fullName evidence="7">Na+/H+ antiporter subunit E</fullName>
    </submittedName>
</protein>
<evidence type="ECO:0000256" key="4">
    <source>
        <dbReference type="ARBA" id="ARBA00022692"/>
    </source>
</evidence>
<accession>A0A2T0GTK8</accession>
<dbReference type="NCBIfam" id="NF006521">
    <property type="entry name" value="PRK08965.1-5"/>
    <property type="match status" value="1"/>
</dbReference>
<organism evidence="7 8">
    <name type="scientific">Actinopolyspora mortivallis</name>
    <dbReference type="NCBI Taxonomy" id="33906"/>
    <lineage>
        <taxon>Bacteria</taxon>
        <taxon>Bacillati</taxon>
        <taxon>Actinomycetota</taxon>
        <taxon>Actinomycetes</taxon>
        <taxon>Actinopolysporales</taxon>
        <taxon>Actinopolysporaceae</taxon>
        <taxon>Actinopolyspora</taxon>
    </lineage>
</organism>
<dbReference type="InterPro" id="IPR002758">
    <property type="entry name" value="Cation_antiport_E"/>
</dbReference>
<dbReference type="STRING" id="1050202.GCA_000384035_02927"/>
<dbReference type="PANTHER" id="PTHR34584">
    <property type="entry name" value="NA(+)/H(+) ANTIPORTER SUBUNIT E1"/>
    <property type="match status" value="1"/>
</dbReference>
<dbReference type="EMBL" id="PVSR01000032">
    <property type="protein sequence ID" value="PRW62456.1"/>
    <property type="molecule type" value="Genomic_DNA"/>
</dbReference>
<dbReference type="Pfam" id="PF01899">
    <property type="entry name" value="MNHE"/>
    <property type="match status" value="1"/>
</dbReference>
<keyword evidence="8" id="KW-1185">Reference proteome</keyword>
<evidence type="ECO:0000256" key="5">
    <source>
        <dbReference type="ARBA" id="ARBA00022989"/>
    </source>
</evidence>
<proteinExistence type="inferred from homology"/>
<keyword evidence="4" id="KW-0812">Transmembrane</keyword>
<dbReference type="InParanoid" id="A0A2T0GTK8"/>
<reference evidence="7 8" key="1">
    <citation type="submission" date="2018-03" db="EMBL/GenBank/DDBJ databases">
        <title>Actinopolyspora mortivallis from Sahara, screening for active biomolecules.</title>
        <authorList>
            <person name="Selama O."/>
            <person name="Wellington E.M.H."/>
            <person name="Hacene H."/>
        </authorList>
    </citation>
    <scope>NUCLEOTIDE SEQUENCE [LARGE SCALE GENOMIC DNA]</scope>
    <source>
        <strain evidence="7 8">M5A</strain>
    </source>
</reference>
<dbReference type="PANTHER" id="PTHR34584:SF1">
    <property type="entry name" value="NA(+)_H(+) ANTIPORTER SUBUNIT E1"/>
    <property type="match status" value="1"/>
</dbReference>
<evidence type="ECO:0000256" key="3">
    <source>
        <dbReference type="ARBA" id="ARBA00022475"/>
    </source>
</evidence>
<sequence length="177" mass="19756">MVRRIPLLAWLVLVWLLLWGTYDLGTTLFGVLVGVLVTGFFPAPPIVTDIRLRPWGIVRLVVRLAWDLVVSTARVAWHAVVQGPRARAAIVEVRLVTDSDHLMAMVANAVSLAPGNFVLQLDRANRICYVYALGCGRDASERVRREVLAWERSVVRAVGTAEQVRLVERTHRGVEVD</sequence>
<comment type="caution">
    <text evidence="7">The sequence shown here is derived from an EMBL/GenBank/DDBJ whole genome shotgun (WGS) entry which is preliminary data.</text>
</comment>
<evidence type="ECO:0000313" key="7">
    <source>
        <dbReference type="EMBL" id="PRW62456.1"/>
    </source>
</evidence>
<dbReference type="AlphaFoldDB" id="A0A2T0GTK8"/>
<keyword evidence="3" id="KW-1003">Cell membrane</keyword>
<dbReference type="GO" id="GO:0008324">
    <property type="term" value="F:monoatomic cation transmembrane transporter activity"/>
    <property type="evidence" value="ECO:0007669"/>
    <property type="project" value="InterPro"/>
</dbReference>
<comment type="subcellular location">
    <subcellularLocation>
        <location evidence="1">Cell membrane</location>
        <topology evidence="1">Multi-pass membrane protein</topology>
    </subcellularLocation>
</comment>
<evidence type="ECO:0000256" key="2">
    <source>
        <dbReference type="ARBA" id="ARBA00006228"/>
    </source>
</evidence>
<keyword evidence="5" id="KW-1133">Transmembrane helix</keyword>
<keyword evidence="6" id="KW-0472">Membrane</keyword>
<name>A0A2T0GTK8_ACTMO</name>
<dbReference type="GO" id="GO:0005886">
    <property type="term" value="C:plasma membrane"/>
    <property type="evidence" value="ECO:0007669"/>
    <property type="project" value="UniProtKB-SubCell"/>
</dbReference>
<evidence type="ECO:0000256" key="1">
    <source>
        <dbReference type="ARBA" id="ARBA00004651"/>
    </source>
</evidence>